<dbReference type="Proteomes" id="UP000037696">
    <property type="component" value="Unassembled WGS sequence"/>
</dbReference>
<evidence type="ECO:0000313" key="2">
    <source>
        <dbReference type="Proteomes" id="UP000037696"/>
    </source>
</evidence>
<dbReference type="AlphaFoldDB" id="A0A0M8P2P6"/>
<evidence type="ECO:0000313" key="1">
    <source>
        <dbReference type="EMBL" id="KOS39180.1"/>
    </source>
</evidence>
<gene>
    <name evidence="1" type="ORF">ACN38_g9987</name>
</gene>
<comment type="caution">
    <text evidence="1">The sequence shown here is derived from an EMBL/GenBank/DDBJ whole genome shotgun (WGS) entry which is preliminary data.</text>
</comment>
<protein>
    <submittedName>
        <fullName evidence="1">Uncharacterized protein</fullName>
    </submittedName>
</protein>
<dbReference type="EMBL" id="LHQQ01000215">
    <property type="protein sequence ID" value="KOS39180.1"/>
    <property type="molecule type" value="Genomic_DNA"/>
</dbReference>
<reference evidence="1 2" key="1">
    <citation type="submission" date="2015-08" db="EMBL/GenBank/DDBJ databases">
        <title>Genome sequencing of Penicillium nordicum.</title>
        <authorList>
            <person name="Nguyen H.D."/>
            <person name="Seifert K.A."/>
        </authorList>
    </citation>
    <scope>NUCLEOTIDE SEQUENCE [LARGE SCALE GENOMIC DNA]</scope>
    <source>
        <strain evidence="1 2">DAOMC 185683</strain>
    </source>
</reference>
<organism evidence="1 2">
    <name type="scientific">Penicillium nordicum</name>
    <dbReference type="NCBI Taxonomy" id="229535"/>
    <lineage>
        <taxon>Eukaryota</taxon>
        <taxon>Fungi</taxon>
        <taxon>Dikarya</taxon>
        <taxon>Ascomycota</taxon>
        <taxon>Pezizomycotina</taxon>
        <taxon>Eurotiomycetes</taxon>
        <taxon>Eurotiomycetidae</taxon>
        <taxon>Eurotiales</taxon>
        <taxon>Aspergillaceae</taxon>
        <taxon>Penicillium</taxon>
    </lineage>
</organism>
<sequence length="79" mass="8861">MCPGRQKQWQLVESPLGHVIYTVRLCGAWVSPSDKPMYTHFPTEECQRVICLASALQWLPTYAPSRGGIRASGQHLSAY</sequence>
<keyword evidence="2" id="KW-1185">Reference proteome</keyword>
<proteinExistence type="predicted"/>
<accession>A0A0M8P2P6</accession>
<name>A0A0M8P2P6_9EURO</name>